<dbReference type="InterPro" id="IPR055173">
    <property type="entry name" value="NrdR-like_N"/>
</dbReference>
<protein>
    <recommendedName>
        <fullName evidence="2">Transcriptional repressor NrdR-like N-terminal domain-containing protein</fullName>
    </recommendedName>
</protein>
<evidence type="ECO:0000259" key="2">
    <source>
        <dbReference type="Pfam" id="PF22811"/>
    </source>
</evidence>
<reference evidence="3" key="1">
    <citation type="submission" date="2020-04" db="EMBL/GenBank/DDBJ databases">
        <authorList>
            <person name="Chiriac C."/>
            <person name="Salcher M."/>
            <person name="Ghai R."/>
            <person name="Kavagutti S V."/>
        </authorList>
    </citation>
    <scope>NUCLEOTIDE SEQUENCE</scope>
</reference>
<accession>A0A6J5NIX1</accession>
<sequence>MKCQQCGSKTHVVNTTQQPGGIRRQRKCDSCKNNAYSAEVWIAGNVMVGKSIYTNKEAALIKKKGVDVRRANEDRREEDAL</sequence>
<gene>
    <name evidence="3" type="ORF">UFOVP682_43</name>
</gene>
<dbReference type="Pfam" id="PF22811">
    <property type="entry name" value="Zn_ribbon_NrdR"/>
    <property type="match status" value="1"/>
</dbReference>
<proteinExistence type="predicted"/>
<name>A0A6J5NIX1_9CAUD</name>
<evidence type="ECO:0000313" key="3">
    <source>
        <dbReference type="EMBL" id="CAB4157686.1"/>
    </source>
</evidence>
<feature type="domain" description="Transcriptional repressor NrdR-like N-terminal" evidence="2">
    <location>
        <begin position="1"/>
        <end position="33"/>
    </location>
</feature>
<dbReference type="EMBL" id="LR796661">
    <property type="protein sequence ID" value="CAB4157686.1"/>
    <property type="molecule type" value="Genomic_DNA"/>
</dbReference>
<organism evidence="3">
    <name type="scientific">uncultured Caudovirales phage</name>
    <dbReference type="NCBI Taxonomy" id="2100421"/>
    <lineage>
        <taxon>Viruses</taxon>
        <taxon>Duplodnaviria</taxon>
        <taxon>Heunggongvirae</taxon>
        <taxon>Uroviricota</taxon>
        <taxon>Caudoviricetes</taxon>
        <taxon>Peduoviridae</taxon>
        <taxon>Maltschvirus</taxon>
        <taxon>Maltschvirus maltsch</taxon>
    </lineage>
</organism>
<evidence type="ECO:0000256" key="1">
    <source>
        <dbReference type="SAM" id="MobiDB-lite"/>
    </source>
</evidence>
<feature type="region of interest" description="Disordered" evidence="1">
    <location>
        <begin position="1"/>
        <end position="25"/>
    </location>
</feature>
<feature type="compositionally biased region" description="Polar residues" evidence="1">
    <location>
        <begin position="1"/>
        <end position="19"/>
    </location>
</feature>